<dbReference type="AlphaFoldDB" id="A0AAE8N7R2"/>
<keyword evidence="2" id="KW-1185">Reference proteome</keyword>
<accession>A0AAE8N7R2</accession>
<proteinExistence type="predicted"/>
<evidence type="ECO:0000313" key="1">
    <source>
        <dbReference type="EMBL" id="SPO06828.1"/>
    </source>
</evidence>
<comment type="caution">
    <text evidence="1">The sequence shown here is derived from an EMBL/GenBank/DDBJ whole genome shotgun (WGS) entry which is preliminary data.</text>
</comment>
<dbReference type="EMBL" id="ONZQ02000017">
    <property type="protein sequence ID" value="SPO06828.1"/>
    <property type="molecule type" value="Genomic_DNA"/>
</dbReference>
<protein>
    <submittedName>
        <fullName evidence="1">Uncharacterized protein</fullName>
    </submittedName>
</protein>
<name>A0AAE8N7R2_9PEZI</name>
<evidence type="ECO:0000313" key="2">
    <source>
        <dbReference type="Proteomes" id="UP001187682"/>
    </source>
</evidence>
<dbReference type="Proteomes" id="UP001187682">
    <property type="component" value="Unassembled WGS sequence"/>
</dbReference>
<gene>
    <name evidence="1" type="ORF">DNG_09522</name>
</gene>
<organism evidence="1 2">
    <name type="scientific">Cephalotrichum gorgonifer</name>
    <dbReference type="NCBI Taxonomy" id="2041049"/>
    <lineage>
        <taxon>Eukaryota</taxon>
        <taxon>Fungi</taxon>
        <taxon>Dikarya</taxon>
        <taxon>Ascomycota</taxon>
        <taxon>Pezizomycotina</taxon>
        <taxon>Sordariomycetes</taxon>
        <taxon>Hypocreomycetidae</taxon>
        <taxon>Microascales</taxon>
        <taxon>Microascaceae</taxon>
        <taxon>Cephalotrichum</taxon>
    </lineage>
</organism>
<reference evidence="1" key="1">
    <citation type="submission" date="2018-03" db="EMBL/GenBank/DDBJ databases">
        <authorList>
            <person name="Guldener U."/>
        </authorList>
    </citation>
    <scope>NUCLEOTIDE SEQUENCE</scope>
</reference>
<sequence length="181" mass="20042">MAAAHAPSDLSSFIHASPYSITASSRRSNPSSSASPVVNWGPGLRDATLLAQTERLNGYDNSHYATVAGAVEGHRRRLHVDQDPPPWGIDVATAMRIIQFSRTTQFLVDLYTSTRLRVLQHVGPACTTPLTAYERRRLAIYFTRLWIIMRLHGPGNSPSMPAKQEELVFNKVEALKPTATF</sequence>